<dbReference type="CDD" id="cd03443">
    <property type="entry name" value="PaaI_thioesterase"/>
    <property type="match status" value="1"/>
</dbReference>
<dbReference type="InterPro" id="IPR052723">
    <property type="entry name" value="Acyl-CoA_thioesterase_PaaI"/>
</dbReference>
<dbReference type="NCBIfam" id="TIGR00369">
    <property type="entry name" value="unchar_dom_1"/>
    <property type="match status" value="1"/>
</dbReference>
<evidence type="ECO:0000256" key="1">
    <source>
        <dbReference type="ARBA" id="ARBA00022801"/>
    </source>
</evidence>
<proteinExistence type="predicted"/>
<gene>
    <name evidence="3" type="ORF">EPICR_40124</name>
</gene>
<dbReference type="InterPro" id="IPR006683">
    <property type="entry name" value="Thioestr_dom"/>
</dbReference>
<reference evidence="3" key="1">
    <citation type="submission" date="2019-01" db="EMBL/GenBank/DDBJ databases">
        <authorList>
            <consortium name="Genoscope - CEA"/>
            <person name="William W."/>
        </authorList>
    </citation>
    <scope>NUCLEOTIDE SEQUENCE</scope>
    <source>
        <strain evidence="3">CR-1</strain>
    </source>
</reference>
<keyword evidence="1" id="KW-0378">Hydrolase</keyword>
<organism evidence="3">
    <name type="scientific">uncultured Desulfobacteraceae bacterium</name>
    <dbReference type="NCBI Taxonomy" id="218296"/>
    <lineage>
        <taxon>Bacteria</taxon>
        <taxon>Pseudomonadati</taxon>
        <taxon>Thermodesulfobacteriota</taxon>
        <taxon>Desulfobacteria</taxon>
        <taxon>Desulfobacterales</taxon>
        <taxon>Desulfobacteraceae</taxon>
        <taxon>environmental samples</taxon>
    </lineage>
</organism>
<dbReference type="GO" id="GO:0016289">
    <property type="term" value="F:acyl-CoA hydrolase activity"/>
    <property type="evidence" value="ECO:0007669"/>
    <property type="project" value="TreeGrafter"/>
</dbReference>
<dbReference type="PANTHER" id="PTHR42856">
    <property type="entry name" value="ACYL-COENZYME A THIOESTERASE PAAI"/>
    <property type="match status" value="1"/>
</dbReference>
<dbReference type="Gene3D" id="3.10.129.10">
    <property type="entry name" value="Hotdog Thioesterase"/>
    <property type="match status" value="1"/>
</dbReference>
<dbReference type="AlphaFoldDB" id="A0A484HH38"/>
<dbReference type="EMBL" id="CAACVI010000034">
    <property type="protein sequence ID" value="VEN74542.1"/>
    <property type="molecule type" value="Genomic_DNA"/>
</dbReference>
<accession>A0A484HH38</accession>
<dbReference type="InterPro" id="IPR029069">
    <property type="entry name" value="HotDog_dom_sf"/>
</dbReference>
<name>A0A484HH38_9BACT</name>
<evidence type="ECO:0000259" key="2">
    <source>
        <dbReference type="Pfam" id="PF03061"/>
    </source>
</evidence>
<dbReference type="InterPro" id="IPR003736">
    <property type="entry name" value="PAAI_dom"/>
</dbReference>
<protein>
    <submittedName>
        <fullName evidence="3">Thioesterase</fullName>
    </submittedName>
</protein>
<dbReference type="Pfam" id="PF03061">
    <property type="entry name" value="4HBT"/>
    <property type="match status" value="1"/>
</dbReference>
<dbReference type="SUPFAM" id="SSF54637">
    <property type="entry name" value="Thioesterase/thiol ester dehydrase-isomerase"/>
    <property type="match status" value="1"/>
</dbReference>
<evidence type="ECO:0000313" key="3">
    <source>
        <dbReference type="EMBL" id="VEN74542.1"/>
    </source>
</evidence>
<feature type="domain" description="Thioesterase" evidence="2">
    <location>
        <begin position="49"/>
        <end position="123"/>
    </location>
</feature>
<dbReference type="PANTHER" id="PTHR42856:SF1">
    <property type="entry name" value="ACYL-COENZYME A THIOESTERASE PAAI"/>
    <property type="match status" value="1"/>
</dbReference>
<sequence length="147" mass="15621">METELKKAIERAVKNEPLAKAMGMELVELGPGRSAVAMTYDPVKMDNIYGRAHGGAVFALIDEAFETASQTDGTVAVALNVNVTYVAAPGAGDRLRAEARMASRTRKTSLFDITVTDGDGALIARCAALAYRTGKSALVSLKKNEKE</sequence>